<accession>A0A6V8L7E4</accession>
<sequence>MMMHHGAVAFSGKESGRGRAKRLLLATAVLAAGCGGHGSDSSPPVDTTAGVATQDARAVAERNALLAYRGMLTAYARAGLTADPNGQLLARYAAGSALTTLQTGLAHFRRAGQIIRGEYRSEPVPTDARPLPSPTVVSIMDCLDDRDFLVYTDSGEKVNNIVGGRRLTTATVANRQGDEWKVITIAVQPADIC</sequence>
<evidence type="ECO:0000313" key="2">
    <source>
        <dbReference type="Proteomes" id="UP000482960"/>
    </source>
</evidence>
<organism evidence="1 2">
    <name type="scientific">Phytohabitans rumicis</name>
    <dbReference type="NCBI Taxonomy" id="1076125"/>
    <lineage>
        <taxon>Bacteria</taxon>
        <taxon>Bacillati</taxon>
        <taxon>Actinomycetota</taxon>
        <taxon>Actinomycetes</taxon>
        <taxon>Micromonosporales</taxon>
        <taxon>Micromonosporaceae</taxon>
    </lineage>
</organism>
<reference evidence="1 2" key="2">
    <citation type="submission" date="2020-03" db="EMBL/GenBank/DDBJ databases">
        <authorList>
            <person name="Ichikawa N."/>
            <person name="Kimura A."/>
            <person name="Kitahashi Y."/>
            <person name="Uohara A."/>
        </authorList>
    </citation>
    <scope>NUCLEOTIDE SEQUENCE [LARGE SCALE GENOMIC DNA]</scope>
    <source>
        <strain evidence="1 2">NBRC 108638</strain>
    </source>
</reference>
<comment type="caution">
    <text evidence="1">The sequence shown here is derived from an EMBL/GenBank/DDBJ whole genome shotgun (WGS) entry which is preliminary data.</text>
</comment>
<gene>
    <name evidence="1" type="ORF">Prum_068150</name>
</gene>
<evidence type="ECO:0000313" key="1">
    <source>
        <dbReference type="EMBL" id="GFJ93173.1"/>
    </source>
</evidence>
<dbReference type="Proteomes" id="UP000482960">
    <property type="component" value="Unassembled WGS sequence"/>
</dbReference>
<dbReference type="EMBL" id="BLPG01000001">
    <property type="protein sequence ID" value="GFJ93173.1"/>
    <property type="molecule type" value="Genomic_DNA"/>
</dbReference>
<proteinExistence type="predicted"/>
<reference evidence="1 2" key="1">
    <citation type="submission" date="2020-03" db="EMBL/GenBank/DDBJ databases">
        <title>Whole genome shotgun sequence of Phytohabitans rumicis NBRC 108638.</title>
        <authorList>
            <person name="Komaki H."/>
            <person name="Tamura T."/>
        </authorList>
    </citation>
    <scope>NUCLEOTIDE SEQUENCE [LARGE SCALE GENOMIC DNA]</scope>
    <source>
        <strain evidence="1 2">NBRC 108638</strain>
    </source>
</reference>
<dbReference type="AlphaFoldDB" id="A0A6V8L7E4"/>
<name>A0A6V8L7E4_9ACTN</name>
<protein>
    <submittedName>
        <fullName evidence="1">Uncharacterized protein</fullName>
    </submittedName>
</protein>
<keyword evidence="2" id="KW-1185">Reference proteome</keyword>